<keyword evidence="7 13" id="KW-1005">Bacterial flagellum biogenesis</keyword>
<keyword evidence="15" id="KW-0282">Flagellum</keyword>
<feature type="transmembrane region" description="Helical" evidence="13">
    <location>
        <begin position="185"/>
        <end position="212"/>
    </location>
</feature>
<evidence type="ECO:0000256" key="5">
    <source>
        <dbReference type="ARBA" id="ARBA00022475"/>
    </source>
</evidence>
<name>F3L590_9GAMM</name>
<evidence type="ECO:0000256" key="4">
    <source>
        <dbReference type="ARBA" id="ARBA00022448"/>
    </source>
</evidence>
<dbReference type="OrthoDB" id="9807950at2"/>
<keyword evidence="10 13" id="KW-0472">Membrane</keyword>
<keyword evidence="11 13" id="KW-1006">Bacterial flagellum protein export</keyword>
<proteinExistence type="inferred from homology"/>
<keyword evidence="15" id="KW-0969">Cilium</keyword>
<evidence type="ECO:0000313" key="15">
    <source>
        <dbReference type="EMBL" id="EGG28504.1"/>
    </source>
</evidence>
<dbReference type="InterPro" id="IPR029025">
    <property type="entry name" value="T3SS_substrate_exporter_C"/>
</dbReference>
<protein>
    <recommendedName>
        <fullName evidence="3 13">Flagellar biosynthetic protein FlhB</fullName>
    </recommendedName>
</protein>
<evidence type="ECO:0000256" key="2">
    <source>
        <dbReference type="ARBA" id="ARBA00010690"/>
    </source>
</evidence>
<keyword evidence="9 13" id="KW-1133">Transmembrane helix</keyword>
<gene>
    <name evidence="13" type="primary">flhB</name>
    <name evidence="15" type="ORF">IMCC3088_21</name>
</gene>
<keyword evidence="8 13" id="KW-0653">Protein transport</keyword>
<reference evidence="15 16" key="1">
    <citation type="journal article" date="2011" name="J. Bacteriol.">
        <title>Genome sequence of strain IMCC3088, a proteorhodopsin-containing marine bacterium belonging to the OM60/NOR5 clade.</title>
        <authorList>
            <person name="Jang Y."/>
            <person name="Oh H.M."/>
            <person name="Kang I."/>
            <person name="Lee K."/>
            <person name="Yang S.J."/>
            <person name="Cho J.C."/>
        </authorList>
    </citation>
    <scope>NUCLEOTIDE SEQUENCE [LARGE SCALE GENOMIC DNA]</scope>
    <source>
        <strain evidence="15 16">IMCC3088</strain>
    </source>
</reference>
<dbReference type="GO" id="GO:0044780">
    <property type="term" value="P:bacterial-type flagellum assembly"/>
    <property type="evidence" value="ECO:0007669"/>
    <property type="project" value="InterPro"/>
</dbReference>
<keyword evidence="5 13" id="KW-1003">Cell membrane</keyword>
<evidence type="ECO:0000256" key="3">
    <source>
        <dbReference type="ARBA" id="ARBA00021622"/>
    </source>
</evidence>
<dbReference type="PANTHER" id="PTHR30531">
    <property type="entry name" value="FLAGELLAR BIOSYNTHETIC PROTEIN FLHB"/>
    <property type="match status" value="1"/>
</dbReference>
<dbReference type="Gene3D" id="3.40.1690.10">
    <property type="entry name" value="secretion proteins EscU"/>
    <property type="match status" value="1"/>
</dbReference>
<dbReference type="EMBL" id="AEIG01000100">
    <property type="protein sequence ID" value="EGG28504.1"/>
    <property type="molecule type" value="Genomic_DNA"/>
</dbReference>
<feature type="transmembrane region" description="Helical" evidence="13">
    <location>
        <begin position="143"/>
        <end position="165"/>
    </location>
</feature>
<feature type="transmembrane region" description="Helical" evidence="13">
    <location>
        <begin position="34"/>
        <end position="56"/>
    </location>
</feature>
<keyword evidence="6 13" id="KW-0812">Transmembrane</keyword>
<accession>F3L590</accession>
<comment type="caution">
    <text evidence="15">The sequence shown here is derived from an EMBL/GenBank/DDBJ whole genome shotgun (WGS) entry which is preliminary data.</text>
</comment>
<feature type="transmembrane region" description="Helical" evidence="13">
    <location>
        <begin position="90"/>
        <end position="115"/>
    </location>
</feature>
<evidence type="ECO:0000313" key="16">
    <source>
        <dbReference type="Proteomes" id="UP000005615"/>
    </source>
</evidence>
<dbReference type="GO" id="GO:0009306">
    <property type="term" value="P:protein secretion"/>
    <property type="evidence" value="ECO:0007669"/>
    <property type="project" value="InterPro"/>
</dbReference>
<keyword evidence="16" id="KW-1185">Reference proteome</keyword>
<dbReference type="NCBIfam" id="TIGR00328">
    <property type="entry name" value="flhB"/>
    <property type="match status" value="1"/>
</dbReference>
<dbReference type="Pfam" id="PF01312">
    <property type="entry name" value="Bac_export_2"/>
    <property type="match status" value="1"/>
</dbReference>
<evidence type="ECO:0000256" key="10">
    <source>
        <dbReference type="ARBA" id="ARBA00023136"/>
    </source>
</evidence>
<dbReference type="Proteomes" id="UP000005615">
    <property type="component" value="Unassembled WGS sequence"/>
</dbReference>
<dbReference type="STRING" id="2518989.IMCC3088_21"/>
<dbReference type="SUPFAM" id="SSF160544">
    <property type="entry name" value="EscU C-terminal domain-like"/>
    <property type="match status" value="1"/>
</dbReference>
<comment type="similarity">
    <text evidence="2 13">Belongs to the type III secretion exporter family.</text>
</comment>
<dbReference type="InterPro" id="IPR006135">
    <property type="entry name" value="T3SS_substrate_exporter"/>
</dbReference>
<evidence type="ECO:0000256" key="7">
    <source>
        <dbReference type="ARBA" id="ARBA00022795"/>
    </source>
</evidence>
<dbReference type="eggNOG" id="COG1377">
    <property type="taxonomic scope" value="Bacteria"/>
</dbReference>
<comment type="subcellular location">
    <subcellularLocation>
        <location evidence="1">Cell membrane</location>
        <topology evidence="1">Multi-pass membrane protein</topology>
    </subcellularLocation>
</comment>
<evidence type="ECO:0000256" key="1">
    <source>
        <dbReference type="ARBA" id="ARBA00004651"/>
    </source>
</evidence>
<evidence type="ECO:0000256" key="14">
    <source>
        <dbReference type="SAM" id="MobiDB-lite"/>
    </source>
</evidence>
<organism evidence="15 16">
    <name type="scientific">Aequoribacter fuscus</name>
    <dbReference type="NCBI Taxonomy" id="2518989"/>
    <lineage>
        <taxon>Bacteria</taxon>
        <taxon>Pseudomonadati</taxon>
        <taxon>Pseudomonadota</taxon>
        <taxon>Gammaproteobacteria</taxon>
        <taxon>Cellvibrionales</taxon>
        <taxon>Halieaceae</taxon>
        <taxon>Aequoribacter</taxon>
    </lineage>
</organism>
<evidence type="ECO:0000256" key="9">
    <source>
        <dbReference type="ARBA" id="ARBA00022989"/>
    </source>
</evidence>
<dbReference type="PRINTS" id="PR00950">
    <property type="entry name" value="TYPE3IMSPROT"/>
</dbReference>
<keyword evidence="4 13" id="KW-0813">Transport</keyword>
<dbReference type="AlphaFoldDB" id="F3L590"/>
<evidence type="ECO:0000256" key="13">
    <source>
        <dbReference type="RuleBase" id="RU364091"/>
    </source>
</evidence>
<keyword evidence="15" id="KW-0966">Cell projection</keyword>
<comment type="function">
    <text evidence="12 13">Required for formation of the rod structure in the basal body of the flagellar apparatus. Together with FliI and FliH, may constitute the export apparatus of flagellin.</text>
</comment>
<dbReference type="GO" id="GO:0005886">
    <property type="term" value="C:plasma membrane"/>
    <property type="evidence" value="ECO:0007669"/>
    <property type="project" value="UniProtKB-SubCell"/>
</dbReference>
<evidence type="ECO:0000256" key="12">
    <source>
        <dbReference type="ARBA" id="ARBA00025078"/>
    </source>
</evidence>
<sequence length="383" mass="42029">MAENDSTQEKTEEPTNKRIQKSRDDGQVARSQELSIAATVITVAGFMYLFGGAMIIKISEQFAAAFVFDPKHVFDVSGLTSRVGKGLMDALLVVAPLGAAAFVVSFLVSGVLGGYNFSWKAIAPKASKLNPLSGLKRMFGMKVVFDFFKTIGKFLLVGGLTYLLVDNYVGQLMFTSLMNFEGGLALGGSIIVFSFLVATLALIIIAMIDAPYQLQEYNKKLKMTKQEVKEEAKDTDGRPEVKQRIRQKQRELASMRMLEAIADADVVITNPEHFAVALAYDPTGDLPPKLVAKGSDFIAEKIRERAKEEGVPLFTSPILARSLFFTTDLNGYIPEPLYEAVAQVIAFIFNINSFNRGGVNSEIPVPRVPLGMRFDKNGEPEKS</sequence>
<dbReference type="RefSeq" id="WP_009577015.1">
    <property type="nucleotide sequence ID" value="NZ_AEIG01000100.1"/>
</dbReference>
<evidence type="ECO:0000256" key="11">
    <source>
        <dbReference type="ARBA" id="ARBA00023225"/>
    </source>
</evidence>
<dbReference type="InterPro" id="IPR006136">
    <property type="entry name" value="FlhB"/>
</dbReference>
<dbReference type="PANTHER" id="PTHR30531:SF12">
    <property type="entry name" value="FLAGELLAR BIOSYNTHETIC PROTEIN FLHB"/>
    <property type="match status" value="1"/>
</dbReference>
<feature type="region of interest" description="Disordered" evidence="14">
    <location>
        <begin position="1"/>
        <end position="26"/>
    </location>
</feature>
<evidence type="ECO:0000256" key="6">
    <source>
        <dbReference type="ARBA" id="ARBA00022692"/>
    </source>
</evidence>
<evidence type="ECO:0000256" key="8">
    <source>
        <dbReference type="ARBA" id="ARBA00022927"/>
    </source>
</evidence>
<feature type="compositionally biased region" description="Basic and acidic residues" evidence="14">
    <location>
        <begin position="7"/>
        <end position="26"/>
    </location>
</feature>